<evidence type="ECO:0000256" key="5">
    <source>
        <dbReference type="ARBA" id="ARBA00022490"/>
    </source>
</evidence>
<dbReference type="Pfam" id="PF15017">
    <property type="entry name" value="WRNPLPNID"/>
    <property type="match status" value="1"/>
</dbReference>
<comment type="subcellular location">
    <subcellularLocation>
        <location evidence="2">Cytoplasm</location>
        <location evidence="2">Cytoskeleton</location>
        <location evidence="2">Microtubule organizing center</location>
        <location evidence="2">Centrosome</location>
    </subcellularLocation>
    <subcellularLocation>
        <location evidence="1">Nucleus</location>
    </subcellularLocation>
</comment>
<keyword evidence="8" id="KW-0539">Nucleus</keyword>
<keyword evidence="11" id="KW-1185">Reference proteome</keyword>
<dbReference type="GO" id="GO:0005813">
    <property type="term" value="C:centrosome"/>
    <property type="evidence" value="ECO:0007669"/>
    <property type="project" value="UniProtKB-SubCell"/>
</dbReference>
<reference evidence="10" key="1">
    <citation type="submission" date="2025-08" db="UniProtKB">
        <authorList>
            <consortium name="Ensembl"/>
        </authorList>
    </citation>
    <scope>IDENTIFICATION</scope>
</reference>
<dbReference type="GeneTree" id="ENSGT00390000009895"/>
<evidence type="ECO:0000256" key="3">
    <source>
        <dbReference type="ARBA" id="ARBA00008177"/>
    </source>
</evidence>
<name>A0A8D0KMV2_SALMN</name>
<dbReference type="Proteomes" id="UP000694421">
    <property type="component" value="Unplaced"/>
</dbReference>
<dbReference type="GO" id="GO:0051901">
    <property type="term" value="P:positive regulation of mitochondrial depolarization"/>
    <property type="evidence" value="ECO:0007669"/>
    <property type="project" value="TreeGrafter"/>
</dbReference>
<evidence type="ECO:0000256" key="7">
    <source>
        <dbReference type="ARBA" id="ARBA00023212"/>
    </source>
</evidence>
<comment type="similarity">
    <text evidence="3">Belongs to the MLLT11 family.</text>
</comment>
<dbReference type="GO" id="GO:0005654">
    <property type="term" value="C:nucleoplasm"/>
    <property type="evidence" value="ECO:0007669"/>
    <property type="project" value="TreeGrafter"/>
</dbReference>
<keyword evidence="6" id="KW-0832">Ubl conjugation</keyword>
<dbReference type="AlphaFoldDB" id="A0A8D0KMV2"/>
<evidence type="ECO:0000259" key="9">
    <source>
        <dbReference type="Pfam" id="PF15017"/>
    </source>
</evidence>
<dbReference type="GO" id="GO:0005829">
    <property type="term" value="C:cytosol"/>
    <property type="evidence" value="ECO:0007669"/>
    <property type="project" value="TreeGrafter"/>
</dbReference>
<proteinExistence type="inferred from homology"/>
<dbReference type="GO" id="GO:0045893">
    <property type="term" value="P:positive regulation of DNA-templated transcription"/>
    <property type="evidence" value="ECO:0007669"/>
    <property type="project" value="TreeGrafter"/>
</dbReference>
<dbReference type="GO" id="GO:0097190">
    <property type="term" value="P:apoptotic signaling pathway"/>
    <property type="evidence" value="ECO:0007669"/>
    <property type="project" value="InterPro"/>
</dbReference>
<reference evidence="10" key="2">
    <citation type="submission" date="2025-09" db="UniProtKB">
        <authorList>
            <consortium name="Ensembl"/>
        </authorList>
    </citation>
    <scope>IDENTIFICATION</scope>
</reference>
<dbReference type="GO" id="GO:0090200">
    <property type="term" value="P:positive regulation of release of cytochrome c from mitochondria"/>
    <property type="evidence" value="ECO:0007669"/>
    <property type="project" value="TreeGrafter"/>
</dbReference>
<evidence type="ECO:0000256" key="8">
    <source>
        <dbReference type="ARBA" id="ARBA00023242"/>
    </source>
</evidence>
<evidence type="ECO:0000313" key="11">
    <source>
        <dbReference type="Proteomes" id="UP000694421"/>
    </source>
</evidence>
<evidence type="ECO:0000256" key="2">
    <source>
        <dbReference type="ARBA" id="ARBA00004300"/>
    </source>
</evidence>
<keyword evidence="5" id="KW-0963">Cytoplasm</keyword>
<organism evidence="10 11">
    <name type="scientific">Salvator merianae</name>
    <name type="common">Argentine black and white tegu</name>
    <name type="synonym">Tupinambis merianae</name>
    <dbReference type="NCBI Taxonomy" id="96440"/>
    <lineage>
        <taxon>Eukaryota</taxon>
        <taxon>Metazoa</taxon>
        <taxon>Chordata</taxon>
        <taxon>Craniata</taxon>
        <taxon>Vertebrata</taxon>
        <taxon>Euteleostomi</taxon>
        <taxon>Lepidosauria</taxon>
        <taxon>Squamata</taxon>
        <taxon>Bifurcata</taxon>
        <taxon>Unidentata</taxon>
        <taxon>Episquamata</taxon>
        <taxon>Laterata</taxon>
        <taxon>Teiioidea</taxon>
        <taxon>Teiidae</taxon>
        <taxon>Salvator</taxon>
    </lineage>
</organism>
<protein>
    <recommendedName>
        <fullName evidence="4">Protein AF1q</fullName>
    </recommendedName>
</protein>
<evidence type="ECO:0000256" key="4">
    <source>
        <dbReference type="ARBA" id="ARBA00021807"/>
    </source>
</evidence>
<evidence type="ECO:0000313" key="10">
    <source>
        <dbReference type="Ensembl" id="ENSSMRP00000027522.1"/>
    </source>
</evidence>
<sequence>AHQACFLVASPFSPPDSRRLFIQLIHWTRSPCKRIIKLSARRGCIAAKKKCAHKTGALKHIALPHKSQSSKQTICAPHLTRRLSALRFPAEFSDPFWKPNMRDTVNSQYNSFLFWRMPIPEVDLADLKCLGLADMSAYDKPTGGYGGLGTSWKKQNRAVPDGEDDSEDDLLQFNSFNFWRAPIATINPLDFDLI</sequence>
<dbReference type="PANTHER" id="PTHR15404">
    <property type="entry name" value="PROTEIN AF1Q"/>
    <property type="match status" value="1"/>
</dbReference>
<dbReference type="PANTHER" id="PTHR15404:SF2">
    <property type="entry name" value="PROTEIN AF1Q"/>
    <property type="match status" value="1"/>
</dbReference>
<evidence type="ECO:0000256" key="6">
    <source>
        <dbReference type="ARBA" id="ARBA00022843"/>
    </source>
</evidence>
<feature type="domain" description="Putative WW-binding" evidence="9">
    <location>
        <begin position="107"/>
        <end position="169"/>
    </location>
</feature>
<keyword evidence="7" id="KW-0206">Cytoskeleton</keyword>
<dbReference type="InterPro" id="IPR033461">
    <property type="entry name" value="WRNPLPNID"/>
</dbReference>
<dbReference type="Ensembl" id="ENSSMRT00000032149.1">
    <property type="protein sequence ID" value="ENSSMRP00000027522.1"/>
    <property type="gene ID" value="ENSSMRG00000021221.1"/>
</dbReference>
<dbReference type="InterPro" id="IPR026778">
    <property type="entry name" value="MLLT11_fam"/>
</dbReference>
<accession>A0A8D0KMV2</accession>
<evidence type="ECO:0000256" key="1">
    <source>
        <dbReference type="ARBA" id="ARBA00004123"/>
    </source>
</evidence>